<dbReference type="SMART" id="SM01417">
    <property type="entry name" value="Solute_trans_a"/>
    <property type="match status" value="1"/>
</dbReference>
<dbReference type="AlphaFoldDB" id="A0A1D1W7B3"/>
<dbReference type="InterPro" id="IPR005178">
    <property type="entry name" value="Ostalpha/TMEM184C"/>
</dbReference>
<feature type="transmembrane region" description="Helical" evidence="5">
    <location>
        <begin position="89"/>
        <end position="110"/>
    </location>
</feature>
<keyword evidence="2 5" id="KW-0812">Transmembrane</keyword>
<gene>
    <name evidence="6" type="primary">RvY_18860</name>
    <name evidence="6" type="synonym">RvY_18860.1</name>
    <name evidence="6" type="ORF">RvY_18860-1</name>
</gene>
<dbReference type="OrthoDB" id="5348404at2759"/>
<evidence type="ECO:0000256" key="3">
    <source>
        <dbReference type="ARBA" id="ARBA00022989"/>
    </source>
</evidence>
<evidence type="ECO:0008006" key="8">
    <source>
        <dbReference type="Google" id="ProtNLM"/>
    </source>
</evidence>
<evidence type="ECO:0000313" key="7">
    <source>
        <dbReference type="Proteomes" id="UP000186922"/>
    </source>
</evidence>
<feature type="transmembrane region" description="Helical" evidence="5">
    <location>
        <begin position="204"/>
        <end position="225"/>
    </location>
</feature>
<keyword evidence="3 5" id="KW-1133">Transmembrane helix</keyword>
<dbReference type="EMBL" id="BDGG01000021">
    <property type="protein sequence ID" value="GAV09291.1"/>
    <property type="molecule type" value="Genomic_DNA"/>
</dbReference>
<reference evidence="6 7" key="1">
    <citation type="journal article" date="2016" name="Nat. Commun.">
        <title>Extremotolerant tardigrade genome and improved radiotolerance of human cultured cells by tardigrade-unique protein.</title>
        <authorList>
            <person name="Hashimoto T."/>
            <person name="Horikawa D.D."/>
            <person name="Saito Y."/>
            <person name="Kuwahara H."/>
            <person name="Kozuka-Hata H."/>
            <person name="Shin-I T."/>
            <person name="Minakuchi Y."/>
            <person name="Ohishi K."/>
            <person name="Motoyama A."/>
            <person name="Aizu T."/>
            <person name="Enomoto A."/>
            <person name="Kondo K."/>
            <person name="Tanaka S."/>
            <person name="Hara Y."/>
            <person name="Koshikawa S."/>
            <person name="Sagara H."/>
            <person name="Miura T."/>
            <person name="Yokobori S."/>
            <person name="Miyagawa K."/>
            <person name="Suzuki Y."/>
            <person name="Kubo T."/>
            <person name="Oyama M."/>
            <person name="Kohara Y."/>
            <person name="Fujiyama A."/>
            <person name="Arakawa K."/>
            <person name="Katayama T."/>
            <person name="Toyoda A."/>
            <person name="Kunieda T."/>
        </authorList>
    </citation>
    <scope>NUCLEOTIDE SEQUENCE [LARGE SCALE GENOMIC DNA]</scope>
    <source>
        <strain evidence="6 7">YOKOZUNA-1</strain>
    </source>
</reference>
<evidence type="ECO:0000256" key="2">
    <source>
        <dbReference type="ARBA" id="ARBA00022692"/>
    </source>
</evidence>
<feature type="transmembrane region" description="Helical" evidence="5">
    <location>
        <begin position="166"/>
        <end position="184"/>
    </location>
</feature>
<evidence type="ECO:0000256" key="4">
    <source>
        <dbReference type="ARBA" id="ARBA00023136"/>
    </source>
</evidence>
<sequence>MPPIYAMDSWLSLRFPHAAIYFDTLRELYEAYVIYNFMHFLMNYLQGEFDIAAKLDAKAEAQRHLIPVKWLLPAWRPARRFIRNCQLGVLQYTVIRIATTITAFICEHVGVYGEGQFNFVNAYSYLAVINNVSQTWALYCLVLFYEAMKEELKPVRPLAKFLCIKLVVFATFWQGIIIAIVLNITGIGKQKIVPEHDKNSVSTAVQDLIICIEMIFAAAAHHYAFSHKPFIDKEKQQVPFCRSFFEQFDVRDIASDVAHHAKEIGHELKGKHKAECDDTLPADERTAHM</sequence>
<dbReference type="Pfam" id="PF03619">
    <property type="entry name" value="Solute_trans_a"/>
    <property type="match status" value="1"/>
</dbReference>
<dbReference type="Proteomes" id="UP000186922">
    <property type="component" value="Unassembled WGS sequence"/>
</dbReference>
<keyword evidence="7" id="KW-1185">Reference proteome</keyword>
<dbReference type="GO" id="GO:0016020">
    <property type="term" value="C:membrane"/>
    <property type="evidence" value="ECO:0007669"/>
    <property type="project" value="UniProtKB-SubCell"/>
</dbReference>
<protein>
    <recommendedName>
        <fullName evidence="8">Transmembrane protein 184C</fullName>
    </recommendedName>
</protein>
<keyword evidence="4 5" id="KW-0472">Membrane</keyword>
<comment type="subcellular location">
    <subcellularLocation>
        <location evidence="1">Membrane</location>
        <topology evidence="1">Multi-pass membrane protein</topology>
    </subcellularLocation>
</comment>
<evidence type="ECO:0000256" key="5">
    <source>
        <dbReference type="SAM" id="Phobius"/>
    </source>
</evidence>
<accession>A0A1D1W7B3</accession>
<dbReference type="PANTHER" id="PTHR23423">
    <property type="entry name" value="ORGANIC SOLUTE TRANSPORTER-RELATED"/>
    <property type="match status" value="1"/>
</dbReference>
<feature type="transmembrane region" description="Helical" evidence="5">
    <location>
        <begin position="122"/>
        <end position="145"/>
    </location>
</feature>
<organism evidence="6 7">
    <name type="scientific">Ramazzottius varieornatus</name>
    <name type="common">Water bear</name>
    <name type="synonym">Tardigrade</name>
    <dbReference type="NCBI Taxonomy" id="947166"/>
    <lineage>
        <taxon>Eukaryota</taxon>
        <taxon>Metazoa</taxon>
        <taxon>Ecdysozoa</taxon>
        <taxon>Tardigrada</taxon>
        <taxon>Eutardigrada</taxon>
        <taxon>Parachela</taxon>
        <taxon>Hypsibioidea</taxon>
        <taxon>Ramazzottiidae</taxon>
        <taxon>Ramazzottius</taxon>
    </lineage>
</organism>
<dbReference type="STRING" id="947166.A0A1D1W7B3"/>
<name>A0A1D1W7B3_RAMVA</name>
<proteinExistence type="predicted"/>
<evidence type="ECO:0000256" key="1">
    <source>
        <dbReference type="ARBA" id="ARBA00004141"/>
    </source>
</evidence>
<evidence type="ECO:0000313" key="6">
    <source>
        <dbReference type="EMBL" id="GAV09291.1"/>
    </source>
</evidence>
<comment type="caution">
    <text evidence="6">The sequence shown here is derived from an EMBL/GenBank/DDBJ whole genome shotgun (WGS) entry which is preliminary data.</text>
</comment>